<dbReference type="Proteomes" id="UP000799291">
    <property type="component" value="Unassembled WGS sequence"/>
</dbReference>
<dbReference type="AlphaFoldDB" id="A0A6G1J0J1"/>
<proteinExistence type="predicted"/>
<feature type="domain" description="Protein kinase" evidence="1">
    <location>
        <begin position="144"/>
        <end position="514"/>
    </location>
</feature>
<dbReference type="EMBL" id="MU005583">
    <property type="protein sequence ID" value="KAF2683711.1"/>
    <property type="molecule type" value="Genomic_DNA"/>
</dbReference>
<dbReference type="InterPro" id="IPR000719">
    <property type="entry name" value="Prot_kinase_dom"/>
</dbReference>
<dbReference type="PROSITE" id="PS50011">
    <property type="entry name" value="PROTEIN_KINASE_DOM"/>
    <property type="match status" value="1"/>
</dbReference>
<protein>
    <recommendedName>
        <fullName evidence="1">Protein kinase domain-containing protein</fullName>
    </recommendedName>
</protein>
<gene>
    <name evidence="2" type="ORF">K458DRAFT_418691</name>
</gene>
<dbReference type="InterPro" id="IPR011009">
    <property type="entry name" value="Kinase-like_dom_sf"/>
</dbReference>
<name>A0A6G1J0J1_9PLEO</name>
<evidence type="ECO:0000313" key="3">
    <source>
        <dbReference type="Proteomes" id="UP000799291"/>
    </source>
</evidence>
<dbReference type="GO" id="GO:0004672">
    <property type="term" value="F:protein kinase activity"/>
    <property type="evidence" value="ECO:0007669"/>
    <property type="project" value="InterPro"/>
</dbReference>
<sequence>MAELIIGGISLALGVLGVAPCILLLDRTVKTFTGSIHNETLENVKNQMLMSVEKFEALKKIVGKHYTHHNPSDSNRGDAFAISTYVPMYTNIIQEFNTIWLQGMTSLETGKKKKNTRRLERVIEKLRQWDHHILFFQTYLLHDLPTDQLSTQGHAGDLRRIRQTSEEYIAQGRVRYEVGMLATLALAGPKNVPASKATYVIRDHHSIDIGLRRTDLKSSADRDKMAVVARALELVDPDTMGLPRCIGIATLRQPEHYEMIFRIGGTTDSAGNTQSVTPRSLRQLLSKDSEANPIDLTSRVLLAVQLVRSVFYLHITGIVHKNIRPENILIMDQDNASFPEKIGNPYLIGFEESRSEEQRMLSYRLDQDQGWLFDLYRSDNRTQIGKEMAEYKPLHDIYSLGILLMEIGFWEPLARWKLVEPSAMQAAKSQGFLEDFTRNDRFYHLSDRDTADKRKWRYLEVVEGTMPSTMGTRYTHVVKKCLRCLDNVSPNEGSGKRERILAEEILVELQNISV</sequence>
<evidence type="ECO:0000259" key="1">
    <source>
        <dbReference type="PROSITE" id="PS50011"/>
    </source>
</evidence>
<evidence type="ECO:0000313" key="2">
    <source>
        <dbReference type="EMBL" id="KAF2683711.1"/>
    </source>
</evidence>
<dbReference type="PANTHER" id="PTHR37542">
    <property type="entry name" value="HELO DOMAIN-CONTAINING PROTEIN-RELATED"/>
    <property type="match status" value="1"/>
</dbReference>
<dbReference type="InterPro" id="IPR056002">
    <property type="entry name" value="DUF7580"/>
</dbReference>
<reference evidence="2" key="1">
    <citation type="journal article" date="2020" name="Stud. Mycol.">
        <title>101 Dothideomycetes genomes: a test case for predicting lifestyles and emergence of pathogens.</title>
        <authorList>
            <person name="Haridas S."/>
            <person name="Albert R."/>
            <person name="Binder M."/>
            <person name="Bloem J."/>
            <person name="Labutti K."/>
            <person name="Salamov A."/>
            <person name="Andreopoulos B."/>
            <person name="Baker S."/>
            <person name="Barry K."/>
            <person name="Bills G."/>
            <person name="Bluhm B."/>
            <person name="Cannon C."/>
            <person name="Castanera R."/>
            <person name="Culley D."/>
            <person name="Daum C."/>
            <person name="Ezra D."/>
            <person name="Gonzalez J."/>
            <person name="Henrissat B."/>
            <person name="Kuo A."/>
            <person name="Liang C."/>
            <person name="Lipzen A."/>
            <person name="Lutzoni F."/>
            <person name="Magnuson J."/>
            <person name="Mondo S."/>
            <person name="Nolan M."/>
            <person name="Ohm R."/>
            <person name="Pangilinan J."/>
            <person name="Park H.-J."/>
            <person name="Ramirez L."/>
            <person name="Alfaro M."/>
            <person name="Sun H."/>
            <person name="Tritt A."/>
            <person name="Yoshinaga Y."/>
            <person name="Zwiers L.-H."/>
            <person name="Turgeon B."/>
            <person name="Goodwin S."/>
            <person name="Spatafora J."/>
            <person name="Crous P."/>
            <person name="Grigoriev I."/>
        </authorList>
    </citation>
    <scope>NUCLEOTIDE SEQUENCE</scope>
    <source>
        <strain evidence="2">CBS 122367</strain>
    </source>
</reference>
<dbReference type="Gene3D" id="1.10.510.10">
    <property type="entry name" value="Transferase(Phosphotransferase) domain 1"/>
    <property type="match status" value="1"/>
</dbReference>
<organism evidence="2 3">
    <name type="scientific">Lentithecium fluviatile CBS 122367</name>
    <dbReference type="NCBI Taxonomy" id="1168545"/>
    <lineage>
        <taxon>Eukaryota</taxon>
        <taxon>Fungi</taxon>
        <taxon>Dikarya</taxon>
        <taxon>Ascomycota</taxon>
        <taxon>Pezizomycotina</taxon>
        <taxon>Dothideomycetes</taxon>
        <taxon>Pleosporomycetidae</taxon>
        <taxon>Pleosporales</taxon>
        <taxon>Massarineae</taxon>
        <taxon>Lentitheciaceae</taxon>
        <taxon>Lentithecium</taxon>
    </lineage>
</organism>
<dbReference type="SUPFAM" id="SSF56112">
    <property type="entry name" value="Protein kinase-like (PK-like)"/>
    <property type="match status" value="1"/>
</dbReference>
<dbReference type="Pfam" id="PF24476">
    <property type="entry name" value="DUF7580"/>
    <property type="match status" value="1"/>
</dbReference>
<accession>A0A6G1J0J1</accession>
<dbReference type="GO" id="GO:0005524">
    <property type="term" value="F:ATP binding"/>
    <property type="evidence" value="ECO:0007669"/>
    <property type="project" value="InterPro"/>
</dbReference>
<dbReference type="OrthoDB" id="1911848at2759"/>
<keyword evidence="3" id="KW-1185">Reference proteome</keyword>
<dbReference type="PANTHER" id="PTHR37542:SF3">
    <property type="entry name" value="PRION-INHIBITION AND PROPAGATION HELO DOMAIN-CONTAINING PROTEIN"/>
    <property type="match status" value="1"/>
</dbReference>